<gene>
    <name evidence="1" type="ORF">GGI15_003820</name>
</gene>
<feature type="non-terminal residue" evidence="1">
    <location>
        <position position="54"/>
    </location>
</feature>
<dbReference type="EMBL" id="JANBUM010000289">
    <property type="protein sequence ID" value="KAJ2779629.1"/>
    <property type="molecule type" value="Genomic_DNA"/>
</dbReference>
<keyword evidence="2" id="KW-1185">Reference proteome</keyword>
<evidence type="ECO:0000313" key="1">
    <source>
        <dbReference type="EMBL" id="KAJ2779629.1"/>
    </source>
</evidence>
<name>A0A9W8HD71_9FUNG</name>
<accession>A0A9W8HD71</accession>
<organism evidence="1 2">
    <name type="scientific">Coemansia interrupta</name>
    <dbReference type="NCBI Taxonomy" id="1126814"/>
    <lineage>
        <taxon>Eukaryota</taxon>
        <taxon>Fungi</taxon>
        <taxon>Fungi incertae sedis</taxon>
        <taxon>Zoopagomycota</taxon>
        <taxon>Kickxellomycotina</taxon>
        <taxon>Kickxellomycetes</taxon>
        <taxon>Kickxellales</taxon>
        <taxon>Kickxellaceae</taxon>
        <taxon>Coemansia</taxon>
    </lineage>
</organism>
<feature type="non-terminal residue" evidence="1">
    <location>
        <position position="1"/>
    </location>
</feature>
<protein>
    <submittedName>
        <fullName evidence="1">Uncharacterized protein</fullName>
    </submittedName>
</protein>
<proteinExistence type="predicted"/>
<reference evidence="1" key="1">
    <citation type="submission" date="2022-07" db="EMBL/GenBank/DDBJ databases">
        <title>Phylogenomic reconstructions and comparative analyses of Kickxellomycotina fungi.</title>
        <authorList>
            <person name="Reynolds N.K."/>
            <person name="Stajich J.E."/>
            <person name="Barry K."/>
            <person name="Grigoriev I.V."/>
            <person name="Crous P."/>
            <person name="Smith M.E."/>
        </authorList>
    </citation>
    <scope>NUCLEOTIDE SEQUENCE</scope>
    <source>
        <strain evidence="1">BCRC 34489</strain>
    </source>
</reference>
<dbReference type="Proteomes" id="UP001140172">
    <property type="component" value="Unassembled WGS sequence"/>
</dbReference>
<comment type="caution">
    <text evidence="1">The sequence shown here is derived from an EMBL/GenBank/DDBJ whole genome shotgun (WGS) entry which is preliminary data.</text>
</comment>
<sequence>LERCLGSVSLGLLLPHGFSAASVRVPALLFRDGATVAGRAALFLWPLHRRRPKT</sequence>
<dbReference type="AlphaFoldDB" id="A0A9W8HD71"/>
<evidence type="ECO:0000313" key="2">
    <source>
        <dbReference type="Proteomes" id="UP001140172"/>
    </source>
</evidence>